<dbReference type="InterPro" id="IPR021491">
    <property type="entry name" value="DUF3145"/>
</dbReference>
<dbReference type="AlphaFoldDB" id="A0A553K432"/>
<dbReference type="OrthoDB" id="3210860at2"/>
<dbReference type="EMBL" id="VKKG01000001">
    <property type="protein sequence ID" value="TRY19470.1"/>
    <property type="molecule type" value="Genomic_DNA"/>
</dbReference>
<reference evidence="1 2" key="1">
    <citation type="submission" date="2019-07" db="EMBL/GenBank/DDBJ databases">
        <authorList>
            <person name="Zhou L.-Y."/>
        </authorList>
    </citation>
    <scope>NUCLEOTIDE SEQUENCE [LARGE SCALE GENOMIC DNA]</scope>
    <source>
        <strain evidence="1 2">YIM 101269</strain>
    </source>
</reference>
<comment type="caution">
    <text evidence="1">The sequence shown here is derived from an EMBL/GenBank/DDBJ whole genome shotgun (WGS) entry which is preliminary data.</text>
</comment>
<dbReference type="RefSeq" id="WP_143936559.1">
    <property type="nucleotide sequence ID" value="NZ_VKKG01000001.1"/>
</dbReference>
<evidence type="ECO:0000313" key="1">
    <source>
        <dbReference type="EMBL" id="TRY19470.1"/>
    </source>
</evidence>
<gene>
    <name evidence="1" type="ORF">FOJ82_00735</name>
</gene>
<accession>A0A553K432</accession>
<keyword evidence="2" id="KW-1185">Reference proteome</keyword>
<sequence>MTARMSAVSQPKARGMVFIHSTPAALCPHVEWAVGAVLDNQVSFEWDEQPAERGSRRAELSWVGRAGSGAELASKLGAFQRLRFEVTEDASPGADGQRFSFTPTLGAFSATTGVHGDILVGEDRIKRAVANDALGGESLHRALEGLLGVPWDEELDVFRYAGDDVPVRWLHQVV</sequence>
<protein>
    <submittedName>
        <fullName evidence="1">DUF3145 domain-containing protein</fullName>
    </submittedName>
</protein>
<evidence type="ECO:0000313" key="2">
    <source>
        <dbReference type="Proteomes" id="UP000317638"/>
    </source>
</evidence>
<dbReference type="Pfam" id="PF11343">
    <property type="entry name" value="DUF3145"/>
    <property type="match status" value="1"/>
</dbReference>
<organism evidence="1 2">
    <name type="scientific">Tessaracoccus rhinocerotis</name>
    <dbReference type="NCBI Taxonomy" id="1689449"/>
    <lineage>
        <taxon>Bacteria</taxon>
        <taxon>Bacillati</taxon>
        <taxon>Actinomycetota</taxon>
        <taxon>Actinomycetes</taxon>
        <taxon>Propionibacteriales</taxon>
        <taxon>Propionibacteriaceae</taxon>
        <taxon>Tessaracoccus</taxon>
    </lineage>
</organism>
<dbReference type="Proteomes" id="UP000317638">
    <property type="component" value="Unassembled WGS sequence"/>
</dbReference>
<proteinExistence type="predicted"/>
<name>A0A553K432_9ACTN</name>